<organism evidence="1 2">
    <name type="scientific">Culex pipiens pipiens</name>
    <name type="common">Northern house mosquito</name>
    <dbReference type="NCBI Taxonomy" id="38569"/>
    <lineage>
        <taxon>Eukaryota</taxon>
        <taxon>Metazoa</taxon>
        <taxon>Ecdysozoa</taxon>
        <taxon>Arthropoda</taxon>
        <taxon>Hexapoda</taxon>
        <taxon>Insecta</taxon>
        <taxon>Pterygota</taxon>
        <taxon>Neoptera</taxon>
        <taxon>Endopterygota</taxon>
        <taxon>Diptera</taxon>
        <taxon>Nematocera</taxon>
        <taxon>Culicoidea</taxon>
        <taxon>Culicidae</taxon>
        <taxon>Culicinae</taxon>
        <taxon>Culicini</taxon>
        <taxon>Culex</taxon>
        <taxon>Culex</taxon>
    </lineage>
</organism>
<proteinExistence type="predicted"/>
<reference evidence="1 2" key="1">
    <citation type="submission" date="2024-05" db="EMBL/GenBank/DDBJ databases">
        <title>Culex pipiens pipiens assembly and annotation.</title>
        <authorList>
            <person name="Alout H."/>
            <person name="Durand T."/>
        </authorList>
    </citation>
    <scope>NUCLEOTIDE SEQUENCE [LARGE SCALE GENOMIC DNA]</scope>
    <source>
        <strain evidence="1">HA-2024</strain>
        <tissue evidence="1">Whole body</tissue>
    </source>
</reference>
<evidence type="ECO:0000313" key="1">
    <source>
        <dbReference type="EMBL" id="KAL1404150.1"/>
    </source>
</evidence>
<sequence>MRQEEEADILDYLAKFGKIVNWQQRSVVPVLKDSACKCDAKVARQNNTLRLKQIAEENITEPFQEAFFKSNIRMKKRSSINELATRIHSWNRRWTPQ</sequence>
<dbReference type="EMBL" id="JBEHCU010000769">
    <property type="protein sequence ID" value="KAL1404150.1"/>
    <property type="molecule type" value="Genomic_DNA"/>
</dbReference>
<evidence type="ECO:0000313" key="2">
    <source>
        <dbReference type="Proteomes" id="UP001562425"/>
    </source>
</evidence>
<protein>
    <submittedName>
        <fullName evidence="1">Uncharacterized protein</fullName>
    </submittedName>
</protein>
<dbReference type="Proteomes" id="UP001562425">
    <property type="component" value="Unassembled WGS sequence"/>
</dbReference>
<name>A0ABD1DYG9_CULPP</name>
<gene>
    <name evidence="1" type="ORF">pipiens_019042</name>
</gene>
<accession>A0ABD1DYG9</accession>
<dbReference type="AlphaFoldDB" id="A0ABD1DYG9"/>
<keyword evidence="2" id="KW-1185">Reference proteome</keyword>
<comment type="caution">
    <text evidence="1">The sequence shown here is derived from an EMBL/GenBank/DDBJ whole genome shotgun (WGS) entry which is preliminary data.</text>
</comment>